<reference evidence="2" key="2">
    <citation type="submission" date="2023-05" db="EMBL/GenBank/DDBJ databases">
        <authorList>
            <consortium name="Lawrence Berkeley National Laboratory"/>
            <person name="Steindorff A."/>
            <person name="Hensen N."/>
            <person name="Bonometti L."/>
            <person name="Westerberg I."/>
            <person name="Brannstrom I.O."/>
            <person name="Guillou S."/>
            <person name="Cros-Aarteil S."/>
            <person name="Calhoun S."/>
            <person name="Haridas S."/>
            <person name="Kuo A."/>
            <person name="Mondo S."/>
            <person name="Pangilinan J."/>
            <person name="Riley R."/>
            <person name="Labutti K."/>
            <person name="Andreopoulos B."/>
            <person name="Lipzen A."/>
            <person name="Chen C."/>
            <person name="Yanf M."/>
            <person name="Daum C."/>
            <person name="Ng V."/>
            <person name="Clum A."/>
            <person name="Ohm R."/>
            <person name="Martin F."/>
            <person name="Silar P."/>
            <person name="Natvig D."/>
            <person name="Lalanne C."/>
            <person name="Gautier V."/>
            <person name="Ament-Velasquez S.L."/>
            <person name="Kruys A."/>
            <person name="Hutchinson M.I."/>
            <person name="Powell A.J."/>
            <person name="Barry K."/>
            <person name="Miller A.N."/>
            <person name="Grigoriev I.V."/>
            <person name="Debuchy R."/>
            <person name="Gladieux P."/>
            <person name="Thoren M.H."/>
            <person name="Johannesson H."/>
        </authorList>
    </citation>
    <scope>NUCLEOTIDE SEQUENCE</scope>
    <source>
        <strain evidence="2">CBS 508.74</strain>
    </source>
</reference>
<name>A0AAN6QKM5_9PEZI</name>
<protein>
    <recommendedName>
        <fullName evidence="1">F-box domain-containing protein</fullName>
    </recommendedName>
</protein>
<feature type="domain" description="F-box" evidence="1">
    <location>
        <begin position="4"/>
        <end position="50"/>
    </location>
</feature>
<accession>A0AAN6QKM5</accession>
<dbReference type="PROSITE" id="PS50181">
    <property type="entry name" value="FBOX"/>
    <property type="match status" value="1"/>
</dbReference>
<dbReference type="AlphaFoldDB" id="A0AAN6QKM5"/>
<proteinExistence type="predicted"/>
<dbReference type="SUPFAM" id="SSF81383">
    <property type="entry name" value="F-box domain"/>
    <property type="match status" value="1"/>
</dbReference>
<comment type="caution">
    <text evidence="2">The sequence shown here is derived from an EMBL/GenBank/DDBJ whole genome shotgun (WGS) entry which is preliminary data.</text>
</comment>
<evidence type="ECO:0000313" key="3">
    <source>
        <dbReference type="Proteomes" id="UP001302812"/>
    </source>
</evidence>
<organism evidence="2 3">
    <name type="scientific">Canariomyces notabilis</name>
    <dbReference type="NCBI Taxonomy" id="2074819"/>
    <lineage>
        <taxon>Eukaryota</taxon>
        <taxon>Fungi</taxon>
        <taxon>Dikarya</taxon>
        <taxon>Ascomycota</taxon>
        <taxon>Pezizomycotina</taxon>
        <taxon>Sordariomycetes</taxon>
        <taxon>Sordariomycetidae</taxon>
        <taxon>Sordariales</taxon>
        <taxon>Chaetomiaceae</taxon>
        <taxon>Canariomyces</taxon>
    </lineage>
</organism>
<dbReference type="Proteomes" id="UP001302812">
    <property type="component" value="Unassembled WGS sequence"/>
</dbReference>
<reference evidence="2" key="1">
    <citation type="journal article" date="2023" name="Mol. Phylogenet. Evol.">
        <title>Genome-scale phylogeny and comparative genomics of the fungal order Sordariales.</title>
        <authorList>
            <person name="Hensen N."/>
            <person name="Bonometti L."/>
            <person name="Westerberg I."/>
            <person name="Brannstrom I.O."/>
            <person name="Guillou S."/>
            <person name="Cros-Aarteil S."/>
            <person name="Calhoun S."/>
            <person name="Haridas S."/>
            <person name="Kuo A."/>
            <person name="Mondo S."/>
            <person name="Pangilinan J."/>
            <person name="Riley R."/>
            <person name="LaButti K."/>
            <person name="Andreopoulos B."/>
            <person name="Lipzen A."/>
            <person name="Chen C."/>
            <person name="Yan M."/>
            <person name="Daum C."/>
            <person name="Ng V."/>
            <person name="Clum A."/>
            <person name="Steindorff A."/>
            <person name="Ohm R.A."/>
            <person name="Martin F."/>
            <person name="Silar P."/>
            <person name="Natvig D.O."/>
            <person name="Lalanne C."/>
            <person name="Gautier V."/>
            <person name="Ament-Velasquez S.L."/>
            <person name="Kruys A."/>
            <person name="Hutchinson M.I."/>
            <person name="Powell A.J."/>
            <person name="Barry K."/>
            <person name="Miller A.N."/>
            <person name="Grigoriev I.V."/>
            <person name="Debuchy R."/>
            <person name="Gladieux P."/>
            <person name="Hiltunen Thoren M."/>
            <person name="Johannesson H."/>
        </authorList>
    </citation>
    <scope>NUCLEOTIDE SEQUENCE</scope>
    <source>
        <strain evidence="2">CBS 508.74</strain>
    </source>
</reference>
<dbReference type="InterPro" id="IPR036047">
    <property type="entry name" value="F-box-like_dom_sf"/>
</dbReference>
<dbReference type="GeneID" id="89934606"/>
<sequence>VSSVGTLDIFPPEILLMILDVLDVQSIARLSMACFRARTVVWSMLAYRDLIEFALPTMVALVRTGMASYHSITQLHGALRSEQCCTCSEYGPFLFLPTCSRCCYTCLQFRPCFLMLEPEEVENYFALSRYQVDKLPMFWVVPEFYDPNHSGLLRKQDYTLVNVLAARELSVEVHGSLGKTHVRPLHDTDHFRYHAVGRFLLSQPLAPYDDDCIEDVYFEEPDEFFGRAVMEFPSLSKTGELDEGLWCLGCEPTKLPIDPPPPVNAKSRPWDRAWSTVSFLEHVKRCPGARELL</sequence>
<feature type="non-terminal residue" evidence="2">
    <location>
        <position position="1"/>
    </location>
</feature>
<dbReference type="EMBL" id="MU853352">
    <property type="protein sequence ID" value="KAK4110179.1"/>
    <property type="molecule type" value="Genomic_DNA"/>
</dbReference>
<dbReference type="InterPro" id="IPR001810">
    <property type="entry name" value="F-box_dom"/>
</dbReference>
<evidence type="ECO:0000259" key="1">
    <source>
        <dbReference type="PROSITE" id="PS50181"/>
    </source>
</evidence>
<feature type="non-terminal residue" evidence="2">
    <location>
        <position position="293"/>
    </location>
</feature>
<keyword evidence="3" id="KW-1185">Reference proteome</keyword>
<evidence type="ECO:0000313" key="2">
    <source>
        <dbReference type="EMBL" id="KAK4110179.1"/>
    </source>
</evidence>
<gene>
    <name evidence="2" type="ORF">N656DRAFT_675931</name>
</gene>
<dbReference type="RefSeq" id="XP_064667749.1">
    <property type="nucleotide sequence ID" value="XM_064810481.1"/>
</dbReference>